<gene>
    <name evidence="4" type="primary">IGSF6</name>
</gene>
<reference evidence="4 5" key="1">
    <citation type="submission" date="2009-06" db="EMBL/GenBank/DDBJ databases">
        <title>The Genome Sequence of Loxodonta africana (African elephant).</title>
        <authorList>
            <person name="Di Palma F."/>
            <person name="Heiman D."/>
            <person name="Young S."/>
            <person name="Johnson J."/>
            <person name="Lander E.S."/>
            <person name="Lindblad-Toh K."/>
        </authorList>
    </citation>
    <scope>NUCLEOTIDE SEQUENCE [LARGE SCALE GENOMIC DNA]</scope>
    <source>
        <strain evidence="4 5">Isolate ISIS603380</strain>
    </source>
</reference>
<dbReference type="Pfam" id="PF07686">
    <property type="entry name" value="V-set"/>
    <property type="match status" value="1"/>
</dbReference>
<dbReference type="HOGENOM" id="CLU_1160783_0_0_1"/>
<keyword evidence="1" id="KW-0812">Transmembrane</keyword>
<feature type="domain" description="Ig-like" evidence="3">
    <location>
        <begin position="45"/>
        <end position="118"/>
    </location>
</feature>
<evidence type="ECO:0000256" key="1">
    <source>
        <dbReference type="SAM" id="Phobius"/>
    </source>
</evidence>
<dbReference type="Gene3D" id="2.60.40.10">
    <property type="entry name" value="Immunoglobulins"/>
    <property type="match status" value="1"/>
</dbReference>
<protein>
    <submittedName>
        <fullName evidence="4">Immunoglobulin superfamily member 6</fullName>
    </submittedName>
</protein>
<name>G3TD00_LOXAF</name>
<keyword evidence="1" id="KW-1133">Transmembrane helix</keyword>
<dbReference type="OMA" id="VTIECTF"/>
<dbReference type="GeneTree" id="ENSGT00390000014131"/>
<dbReference type="InterPro" id="IPR007110">
    <property type="entry name" value="Ig-like_dom"/>
</dbReference>
<evidence type="ECO:0000256" key="2">
    <source>
        <dbReference type="SAM" id="SignalP"/>
    </source>
</evidence>
<evidence type="ECO:0000259" key="3">
    <source>
        <dbReference type="PROSITE" id="PS50835"/>
    </source>
</evidence>
<dbReference type="InterPro" id="IPR013783">
    <property type="entry name" value="Ig-like_fold"/>
</dbReference>
<proteinExistence type="predicted"/>
<keyword evidence="1" id="KW-0472">Membrane</keyword>
<dbReference type="InterPro" id="IPR036179">
    <property type="entry name" value="Ig-like_dom_sf"/>
</dbReference>
<dbReference type="PROSITE" id="PS50835">
    <property type="entry name" value="IG_LIKE"/>
    <property type="match status" value="1"/>
</dbReference>
<dbReference type="Proteomes" id="UP000007646">
    <property type="component" value="Unassembled WGS sequence"/>
</dbReference>
<feature type="signal peptide" evidence="2">
    <location>
        <begin position="1"/>
        <end position="26"/>
    </location>
</feature>
<evidence type="ECO:0000313" key="5">
    <source>
        <dbReference type="Proteomes" id="UP000007646"/>
    </source>
</evidence>
<evidence type="ECO:0000313" key="4">
    <source>
        <dbReference type="Ensembl" id="ENSLAFP00000011982.2"/>
    </source>
</evidence>
<dbReference type="PANTHER" id="PTHR15297">
    <property type="entry name" value="IMMUNOGLOBULIN SUPERFAMILY MEMBER 6"/>
    <property type="match status" value="1"/>
</dbReference>
<dbReference type="PANTHER" id="PTHR15297:SF2">
    <property type="entry name" value="IMMUNOGLOBULIN SUPERFAMILY MEMBER 6"/>
    <property type="match status" value="1"/>
</dbReference>
<dbReference type="AlphaFoldDB" id="G3TD00"/>
<dbReference type="InterPro" id="IPR013106">
    <property type="entry name" value="Ig_V-set"/>
</dbReference>
<sequence length="222" mass="24819">METASRGKIILGLEINLILFYVGAEGACTVSVTQPSHLEVDYTYEAITIECTFSPAGCSTEPPISLWFRYGAHQSENLCSHGCHRETDKFMVRESLAQNQVSLTVNRVTLNDSAIYICGIAFPRSVEPKAKQTGGGTLLVVRETKLLSKELRNTLIVVLSLLCIYVTAVGVIFIILSTSKSNTLRSQETEEESQKKMSARRIFQDIAQELYHKRYVERSHQP</sequence>
<keyword evidence="5" id="KW-1185">Reference proteome</keyword>
<feature type="chain" id="PRO_5003454905" evidence="2">
    <location>
        <begin position="27"/>
        <end position="222"/>
    </location>
</feature>
<keyword evidence="2" id="KW-0732">Signal</keyword>
<organism evidence="4 5">
    <name type="scientific">Loxodonta africana</name>
    <name type="common">African elephant</name>
    <dbReference type="NCBI Taxonomy" id="9785"/>
    <lineage>
        <taxon>Eukaryota</taxon>
        <taxon>Metazoa</taxon>
        <taxon>Chordata</taxon>
        <taxon>Craniata</taxon>
        <taxon>Vertebrata</taxon>
        <taxon>Euteleostomi</taxon>
        <taxon>Mammalia</taxon>
        <taxon>Eutheria</taxon>
        <taxon>Afrotheria</taxon>
        <taxon>Proboscidea</taxon>
        <taxon>Elephantidae</taxon>
        <taxon>Loxodonta</taxon>
    </lineage>
</organism>
<dbReference type="SUPFAM" id="SSF48726">
    <property type="entry name" value="Immunoglobulin"/>
    <property type="match status" value="1"/>
</dbReference>
<reference evidence="4" key="3">
    <citation type="submission" date="2025-09" db="UniProtKB">
        <authorList>
            <consortium name="Ensembl"/>
        </authorList>
    </citation>
    <scope>IDENTIFICATION</scope>
    <source>
        <strain evidence="4">Isolate ISIS603380</strain>
    </source>
</reference>
<feature type="transmembrane region" description="Helical" evidence="1">
    <location>
        <begin position="155"/>
        <end position="176"/>
    </location>
</feature>
<dbReference type="InterPro" id="IPR039089">
    <property type="entry name" value="IGSF6"/>
</dbReference>
<dbReference type="Ensembl" id="ENSLAFT00000014307.2">
    <property type="protein sequence ID" value="ENSLAFP00000011982.2"/>
    <property type="gene ID" value="ENSLAFG00000014310.2"/>
</dbReference>
<accession>G3TD00</accession>
<reference evidence="4" key="2">
    <citation type="submission" date="2025-08" db="UniProtKB">
        <authorList>
            <consortium name="Ensembl"/>
        </authorList>
    </citation>
    <scope>IDENTIFICATION</scope>
    <source>
        <strain evidence="4">Isolate ISIS603380</strain>
    </source>
</reference>